<accession>A0A368VSL9</accession>
<dbReference type="AlphaFoldDB" id="A0A368VSL9"/>
<evidence type="ECO:0000313" key="3">
    <source>
        <dbReference type="Proteomes" id="UP000253495"/>
    </source>
</evidence>
<organism evidence="2 3">
    <name type="scientific">Halopolyspora algeriensis</name>
    <dbReference type="NCBI Taxonomy" id="1500506"/>
    <lineage>
        <taxon>Bacteria</taxon>
        <taxon>Bacillati</taxon>
        <taxon>Actinomycetota</taxon>
        <taxon>Actinomycetes</taxon>
        <taxon>Actinomycetes incertae sedis</taxon>
        <taxon>Halopolyspora</taxon>
    </lineage>
</organism>
<feature type="compositionally biased region" description="Basic and acidic residues" evidence="1">
    <location>
        <begin position="110"/>
        <end position="137"/>
    </location>
</feature>
<protein>
    <recommendedName>
        <fullName evidence="4">Tetratricopeptide repeat protein</fullName>
    </recommendedName>
</protein>
<feature type="compositionally biased region" description="Basic and acidic residues" evidence="1">
    <location>
        <begin position="79"/>
        <end position="88"/>
    </location>
</feature>
<dbReference type="RefSeq" id="WP_179951528.1">
    <property type="nucleotide sequence ID" value="NZ_QPJC01000004.1"/>
</dbReference>
<proteinExistence type="predicted"/>
<feature type="compositionally biased region" description="Basic and acidic residues" evidence="1">
    <location>
        <begin position="177"/>
        <end position="198"/>
    </location>
</feature>
<feature type="compositionally biased region" description="Basic and acidic residues" evidence="1">
    <location>
        <begin position="1"/>
        <end position="14"/>
    </location>
</feature>
<sequence length="485" mass="52675">MSGFEDKYGDDRRGSGSSRGGPEGHRSRNRNAGEPGVGRDHGGDRRSGGRYPKRRNERKPSGGSQGEGQRGQTRGGRGPRPDGDDSRRTPSRRTQGGENRSSGRTGGRKGGGDRTDRRGYSDGKEHRERPRGEDRRSGGASSDRSTQRGSTRGGRRDEQRDRKRPDTGPGKARHHGKRDDERSTKQAKARDRREKNESAETPPRPQEPELPEDVQPSELHGDVRRELRGLPKALADQVAGHLVAAGTLMESDPQQALTHARFARRRAARVAAVREANGLTAYHAGEWSEALTELRAARRMSGGAGHMAIMADCERALGRSQRAVELSRSPEAAELDAWQAAELRIVVAGARRDLGQIDASVVGLQTPDLDPQRQDPWSARLFYAYADNLLAAGRVEEAFTWFVHAAHADDEGETDAPERLDELVVRLGGPDAAEELVAEAESRASAGTAVQGSEEPWNTQSGVLDDDSARGEDHDGGDEGGFRAS</sequence>
<name>A0A368VSL9_9ACTN</name>
<feature type="compositionally biased region" description="Polar residues" evidence="1">
    <location>
        <begin position="448"/>
        <end position="462"/>
    </location>
</feature>
<reference evidence="2 3" key="1">
    <citation type="submission" date="2018-07" db="EMBL/GenBank/DDBJ databases">
        <title>Genomic Encyclopedia of Type Strains, Phase III (KMG-III): the genomes of soil and plant-associated and newly described type strains.</title>
        <authorList>
            <person name="Whitman W."/>
        </authorList>
    </citation>
    <scope>NUCLEOTIDE SEQUENCE [LARGE SCALE GENOMIC DNA]</scope>
    <source>
        <strain evidence="2 3">CECT 8575</strain>
    </source>
</reference>
<feature type="compositionally biased region" description="Basic and acidic residues" evidence="1">
    <location>
        <begin position="37"/>
        <end position="47"/>
    </location>
</feature>
<feature type="compositionally biased region" description="Gly residues" evidence="1">
    <location>
        <begin position="63"/>
        <end position="78"/>
    </location>
</feature>
<keyword evidence="3" id="KW-1185">Reference proteome</keyword>
<feature type="compositionally biased region" description="Basic and acidic residues" evidence="1">
    <location>
        <begin position="154"/>
        <end position="166"/>
    </location>
</feature>
<dbReference type="EMBL" id="QPJC01000004">
    <property type="protein sequence ID" value="RCW44731.1"/>
    <property type="molecule type" value="Genomic_DNA"/>
</dbReference>
<dbReference type="Proteomes" id="UP000253495">
    <property type="component" value="Unassembled WGS sequence"/>
</dbReference>
<feature type="region of interest" description="Disordered" evidence="1">
    <location>
        <begin position="435"/>
        <end position="485"/>
    </location>
</feature>
<feature type="region of interest" description="Disordered" evidence="1">
    <location>
        <begin position="1"/>
        <end position="218"/>
    </location>
</feature>
<gene>
    <name evidence="2" type="ORF">DFQ14_104322</name>
</gene>
<evidence type="ECO:0000313" key="2">
    <source>
        <dbReference type="EMBL" id="RCW44731.1"/>
    </source>
</evidence>
<evidence type="ECO:0000256" key="1">
    <source>
        <dbReference type="SAM" id="MobiDB-lite"/>
    </source>
</evidence>
<feature type="compositionally biased region" description="Low complexity" evidence="1">
    <location>
        <begin position="138"/>
        <end position="150"/>
    </location>
</feature>
<comment type="caution">
    <text evidence="2">The sequence shown here is derived from an EMBL/GenBank/DDBJ whole genome shotgun (WGS) entry which is preliminary data.</text>
</comment>
<evidence type="ECO:0008006" key="4">
    <source>
        <dbReference type="Google" id="ProtNLM"/>
    </source>
</evidence>